<feature type="transmembrane region" description="Helical" evidence="1">
    <location>
        <begin position="84"/>
        <end position="105"/>
    </location>
</feature>
<evidence type="ECO:0008006" key="4">
    <source>
        <dbReference type="Google" id="ProtNLM"/>
    </source>
</evidence>
<proteinExistence type="predicted"/>
<sequence length="208" mass="23491">MKQYIISGIVGAAVIILGIVVITSFVTPINYAPIYLLNPEKALTYNDSLVIDSVKCVHIEVLRDLESKGVLLNPSEYTSHITDYYNSLIAILLGLFAIFTFGTIYSIKSASKKEIDDIKTDIENHKVRTNAELKQNIVGALSELMRDSISFKDTCINALYGRIEDEILRHEDKEAIDNRILKLESDIKLLFEAYDNLEEEKSSNQEIE</sequence>
<dbReference type="Proteomes" id="UP000283958">
    <property type="component" value="Unassembled WGS sequence"/>
</dbReference>
<gene>
    <name evidence="2" type="ORF">DW105_19495</name>
</gene>
<accession>A0A415DC63</accession>
<feature type="transmembrane region" description="Helical" evidence="1">
    <location>
        <begin position="5"/>
        <end position="26"/>
    </location>
</feature>
<keyword evidence="1" id="KW-1133">Transmembrane helix</keyword>
<comment type="caution">
    <text evidence="2">The sequence shown here is derived from an EMBL/GenBank/DDBJ whole genome shotgun (WGS) entry which is preliminary data.</text>
</comment>
<evidence type="ECO:0000313" key="2">
    <source>
        <dbReference type="EMBL" id="RHJ70625.1"/>
    </source>
</evidence>
<organism evidence="2 3">
    <name type="scientific">Phocaeicola vulgatus</name>
    <name type="common">Bacteroides vulgatus</name>
    <dbReference type="NCBI Taxonomy" id="821"/>
    <lineage>
        <taxon>Bacteria</taxon>
        <taxon>Pseudomonadati</taxon>
        <taxon>Bacteroidota</taxon>
        <taxon>Bacteroidia</taxon>
        <taxon>Bacteroidales</taxon>
        <taxon>Bacteroidaceae</taxon>
        <taxon>Phocaeicola</taxon>
    </lineage>
</organism>
<evidence type="ECO:0000256" key="1">
    <source>
        <dbReference type="SAM" id="Phobius"/>
    </source>
</evidence>
<dbReference type="EMBL" id="QRMN01000070">
    <property type="protein sequence ID" value="RHJ70625.1"/>
    <property type="molecule type" value="Genomic_DNA"/>
</dbReference>
<protein>
    <recommendedName>
        <fullName evidence="4">Transmembrane protein</fullName>
    </recommendedName>
</protein>
<name>A0A415DC63_PHOVU</name>
<reference evidence="2 3" key="1">
    <citation type="submission" date="2018-08" db="EMBL/GenBank/DDBJ databases">
        <title>A genome reference for cultivated species of the human gut microbiota.</title>
        <authorList>
            <person name="Zou Y."/>
            <person name="Xue W."/>
            <person name="Luo G."/>
        </authorList>
    </citation>
    <scope>NUCLEOTIDE SEQUENCE [LARGE SCALE GENOMIC DNA]</scope>
    <source>
        <strain evidence="2 3">AM09-18</strain>
    </source>
</reference>
<keyword evidence="1" id="KW-0812">Transmembrane</keyword>
<dbReference type="RefSeq" id="WP_118327940.1">
    <property type="nucleotide sequence ID" value="NZ_QRMN01000070.1"/>
</dbReference>
<keyword evidence="1" id="KW-0472">Membrane</keyword>
<dbReference type="AlphaFoldDB" id="A0A415DC63"/>
<evidence type="ECO:0000313" key="3">
    <source>
        <dbReference type="Proteomes" id="UP000283958"/>
    </source>
</evidence>